<keyword evidence="3" id="KW-1185">Reference proteome</keyword>
<gene>
    <name evidence="2" type="ORF">FRUB_09354</name>
</gene>
<organism evidence="2 3">
    <name type="scientific">Fimbriiglobus ruber</name>
    <dbReference type="NCBI Taxonomy" id="1908690"/>
    <lineage>
        <taxon>Bacteria</taxon>
        <taxon>Pseudomonadati</taxon>
        <taxon>Planctomycetota</taxon>
        <taxon>Planctomycetia</taxon>
        <taxon>Gemmatales</taxon>
        <taxon>Gemmataceae</taxon>
        <taxon>Fimbriiglobus</taxon>
    </lineage>
</organism>
<reference evidence="3" key="1">
    <citation type="submission" date="2017-06" db="EMBL/GenBank/DDBJ databases">
        <title>Genome analysis of Fimbriiglobus ruber SP5, the first member of the order Planctomycetales with confirmed chitinolytic capability.</title>
        <authorList>
            <person name="Ravin N.V."/>
            <person name="Rakitin A.L."/>
            <person name="Ivanova A.A."/>
            <person name="Beletsky A.V."/>
            <person name="Kulichevskaya I.S."/>
            <person name="Mardanov A.V."/>
            <person name="Dedysh S.N."/>
        </authorList>
    </citation>
    <scope>NUCLEOTIDE SEQUENCE [LARGE SCALE GENOMIC DNA]</scope>
    <source>
        <strain evidence="3">SP5</strain>
    </source>
</reference>
<accession>A0A225D5B3</accession>
<proteinExistence type="predicted"/>
<feature type="region of interest" description="Disordered" evidence="1">
    <location>
        <begin position="96"/>
        <end position="121"/>
    </location>
</feature>
<sequence length="121" mass="13286">MFFSDGWNPGTGFYQTNPICVDLHCLGPTIRSGSAPFLPNEPNFGGNSFSDRGSRGTVASVYTKRADIVPLGGSRQLIVRGIPALVFTKRTQFQWGQATDTSRSPPHTNRITVSRWQTGRL</sequence>
<evidence type="ECO:0000313" key="2">
    <source>
        <dbReference type="EMBL" id="OWK36791.1"/>
    </source>
</evidence>
<comment type="caution">
    <text evidence="2">The sequence shown here is derived from an EMBL/GenBank/DDBJ whole genome shotgun (WGS) entry which is preliminary data.</text>
</comment>
<dbReference type="AlphaFoldDB" id="A0A225D5B3"/>
<protein>
    <submittedName>
        <fullName evidence="2">Uncharacterized protein</fullName>
    </submittedName>
</protein>
<dbReference type="EMBL" id="NIDE01000017">
    <property type="protein sequence ID" value="OWK36791.1"/>
    <property type="molecule type" value="Genomic_DNA"/>
</dbReference>
<name>A0A225D5B3_9BACT</name>
<evidence type="ECO:0000313" key="3">
    <source>
        <dbReference type="Proteomes" id="UP000214646"/>
    </source>
</evidence>
<dbReference type="Proteomes" id="UP000214646">
    <property type="component" value="Unassembled WGS sequence"/>
</dbReference>
<evidence type="ECO:0000256" key="1">
    <source>
        <dbReference type="SAM" id="MobiDB-lite"/>
    </source>
</evidence>